<dbReference type="InterPro" id="IPR000836">
    <property type="entry name" value="PRTase_dom"/>
</dbReference>
<dbReference type="PANTHER" id="PTHR43218">
    <property type="entry name" value="PHOSPHORIBOSYLTRANSFERASE-RELATED"/>
    <property type="match status" value="1"/>
</dbReference>
<keyword evidence="2" id="KW-0808">Transferase</keyword>
<dbReference type="STRING" id="155865.SAMN05216515_11211"/>
<keyword evidence="3" id="KW-1185">Reference proteome</keyword>
<dbReference type="NCBIfam" id="NF005592">
    <property type="entry name" value="PRK07322.1"/>
    <property type="match status" value="1"/>
</dbReference>
<reference evidence="2 3" key="1">
    <citation type="submission" date="2016-10" db="EMBL/GenBank/DDBJ databases">
        <authorList>
            <person name="de Groot N.N."/>
        </authorList>
    </citation>
    <scope>NUCLEOTIDE SEQUENCE [LARGE SCALE GENOMIC DNA]</scope>
    <source>
        <strain evidence="2 3">KHGC13</strain>
    </source>
</reference>
<dbReference type="CDD" id="cd06223">
    <property type="entry name" value="PRTases_typeI"/>
    <property type="match status" value="1"/>
</dbReference>
<evidence type="ECO:0000313" key="3">
    <source>
        <dbReference type="Proteomes" id="UP000198817"/>
    </source>
</evidence>
<name>A0A1I7H1E6_9FIRM</name>
<dbReference type="RefSeq" id="WP_090164504.1">
    <property type="nucleotide sequence ID" value="NZ_CACVNK010000026.1"/>
</dbReference>
<dbReference type="SUPFAM" id="SSF53271">
    <property type="entry name" value="PRTase-like"/>
    <property type="match status" value="1"/>
</dbReference>
<dbReference type="AlphaFoldDB" id="A0A1I7H1E6"/>
<proteinExistence type="predicted"/>
<dbReference type="PANTHER" id="PTHR43218:SF1">
    <property type="entry name" value="PHOSPHORIBOSYLTRANSFERASE"/>
    <property type="match status" value="1"/>
</dbReference>
<dbReference type="Gene3D" id="3.40.50.2020">
    <property type="match status" value="1"/>
</dbReference>
<dbReference type="Proteomes" id="UP000198817">
    <property type="component" value="Unassembled WGS sequence"/>
</dbReference>
<dbReference type="GO" id="GO:0016757">
    <property type="term" value="F:glycosyltransferase activity"/>
    <property type="evidence" value="ECO:0007669"/>
    <property type="project" value="UniProtKB-KW"/>
</dbReference>
<sequence length="187" mass="20510">MKYEMTIAGLKRQLPLCPINENLYIGAFVMFGDPEITVAAARDLLQKAPEFDVIVTAESKGIPLAHEMARQAGNMPYVVCRKGAKRYMRNVVQTTVDSITTDHIQILCVGEDDGERIRGKRVLIADDVISTGGSLRSIEKLVNQLGGNIVGKMAVLAEGDAAKRDDIIFLERLPLFHGDGSPIEDEQ</sequence>
<dbReference type="OrthoDB" id="4213751at2"/>
<dbReference type="EMBL" id="FPBT01000011">
    <property type="protein sequence ID" value="SFU54511.1"/>
    <property type="molecule type" value="Genomic_DNA"/>
</dbReference>
<evidence type="ECO:0000259" key="1">
    <source>
        <dbReference type="Pfam" id="PF00156"/>
    </source>
</evidence>
<protein>
    <submittedName>
        <fullName evidence="2">Adenine phosphoribosyltransferase</fullName>
    </submittedName>
</protein>
<accession>A0A1I7H1E6</accession>
<dbReference type="InterPro" id="IPR029057">
    <property type="entry name" value="PRTase-like"/>
</dbReference>
<dbReference type="GeneID" id="78355176"/>
<evidence type="ECO:0000313" key="2">
    <source>
        <dbReference type="EMBL" id="SFU54511.1"/>
    </source>
</evidence>
<feature type="domain" description="Phosphoribosyltransferase" evidence="1">
    <location>
        <begin position="46"/>
        <end position="167"/>
    </location>
</feature>
<dbReference type="Pfam" id="PF00156">
    <property type="entry name" value="Pribosyltran"/>
    <property type="match status" value="1"/>
</dbReference>
<gene>
    <name evidence="2" type="ORF">SAMN05216508_11111</name>
</gene>
<keyword evidence="2" id="KW-0328">Glycosyltransferase</keyword>
<organism evidence="2 3">
    <name type="scientific">Eubacterium pyruvativorans</name>
    <dbReference type="NCBI Taxonomy" id="155865"/>
    <lineage>
        <taxon>Bacteria</taxon>
        <taxon>Bacillati</taxon>
        <taxon>Bacillota</taxon>
        <taxon>Clostridia</taxon>
        <taxon>Eubacteriales</taxon>
        <taxon>Eubacteriaceae</taxon>
        <taxon>Eubacterium</taxon>
    </lineage>
</organism>